<feature type="transmembrane region" description="Helical" evidence="1">
    <location>
        <begin position="187"/>
        <end position="208"/>
    </location>
</feature>
<dbReference type="Pfam" id="PF06912">
    <property type="entry name" value="DUF1275"/>
    <property type="match status" value="1"/>
</dbReference>
<dbReference type="PANTHER" id="PTHR37314:SF4">
    <property type="entry name" value="UPF0700 TRANSMEMBRANE PROTEIN YOAK"/>
    <property type="match status" value="1"/>
</dbReference>
<protein>
    <submittedName>
        <fullName evidence="2">DUF1275 domain-containing protein</fullName>
    </submittedName>
</protein>
<dbReference type="AlphaFoldDB" id="A0A4R0Z234"/>
<reference evidence="2 3" key="1">
    <citation type="submission" date="2019-02" db="EMBL/GenBank/DDBJ databases">
        <title>Dyella amyloliquefaciens sp. nov., isolated from forest soil.</title>
        <authorList>
            <person name="Gao Z.-H."/>
            <person name="Qiu L.-H."/>
        </authorList>
    </citation>
    <scope>NUCLEOTIDE SEQUENCE [LARGE SCALE GENOMIC DNA]</scope>
    <source>
        <strain evidence="2 3">KACC 12747</strain>
    </source>
</reference>
<dbReference type="PANTHER" id="PTHR37314">
    <property type="entry name" value="SLR0142 PROTEIN"/>
    <property type="match status" value="1"/>
</dbReference>
<proteinExistence type="predicted"/>
<accession>A0A4R0Z234</accession>
<evidence type="ECO:0000313" key="3">
    <source>
        <dbReference type="Proteomes" id="UP000291822"/>
    </source>
</evidence>
<dbReference type="RefSeq" id="WP_131151456.1">
    <property type="nucleotide sequence ID" value="NZ_SJTG01000001.1"/>
</dbReference>
<keyword evidence="1" id="KW-0812">Transmembrane</keyword>
<keyword evidence="3" id="KW-1185">Reference proteome</keyword>
<dbReference type="InterPro" id="IPR010699">
    <property type="entry name" value="DUF1275"/>
</dbReference>
<feature type="transmembrane region" description="Helical" evidence="1">
    <location>
        <begin position="122"/>
        <end position="140"/>
    </location>
</feature>
<feature type="transmembrane region" description="Helical" evidence="1">
    <location>
        <begin position="20"/>
        <end position="39"/>
    </location>
</feature>
<sequence length="238" mass="25433">MLIRQGTARDHATDRRLACILAAIAGAVNTAAFHAVGFFSANMTGNVSALSDHASRADWMIGVFYLAIIIVFIIGAAFSSLVINSGRRRQMPGIYAWVVMIEALLMAALGAAELALPGAQRGPMLVLGLAFLMGLQNAVVTQISDARVRTTHVSGMSTDIGIGLSMLFDIARRREPRTELAAHVTRLRLHTQTVLSFLAGGVAGVLAYQRIATNVLFVAAAILMLIATLGLHRSRRAR</sequence>
<keyword evidence="1" id="KW-1133">Transmembrane helix</keyword>
<organism evidence="2 3">
    <name type="scientific">Dyella soli</name>
    <dbReference type="NCBI Taxonomy" id="522319"/>
    <lineage>
        <taxon>Bacteria</taxon>
        <taxon>Pseudomonadati</taxon>
        <taxon>Pseudomonadota</taxon>
        <taxon>Gammaproteobacteria</taxon>
        <taxon>Lysobacterales</taxon>
        <taxon>Rhodanobacteraceae</taxon>
        <taxon>Dyella</taxon>
    </lineage>
</organism>
<keyword evidence="1" id="KW-0472">Membrane</keyword>
<dbReference type="Proteomes" id="UP000291822">
    <property type="component" value="Unassembled WGS sequence"/>
</dbReference>
<name>A0A4R0Z234_9GAMM</name>
<feature type="transmembrane region" description="Helical" evidence="1">
    <location>
        <begin position="59"/>
        <end position="82"/>
    </location>
</feature>
<evidence type="ECO:0000313" key="2">
    <source>
        <dbReference type="EMBL" id="TCI13879.1"/>
    </source>
</evidence>
<comment type="caution">
    <text evidence="2">The sequence shown here is derived from an EMBL/GenBank/DDBJ whole genome shotgun (WGS) entry which is preliminary data.</text>
</comment>
<evidence type="ECO:0000256" key="1">
    <source>
        <dbReference type="SAM" id="Phobius"/>
    </source>
</evidence>
<feature type="transmembrane region" description="Helical" evidence="1">
    <location>
        <begin position="214"/>
        <end position="232"/>
    </location>
</feature>
<feature type="transmembrane region" description="Helical" evidence="1">
    <location>
        <begin position="94"/>
        <end position="116"/>
    </location>
</feature>
<gene>
    <name evidence="2" type="ORF">EZM97_08810</name>
</gene>
<dbReference type="EMBL" id="SJTG01000001">
    <property type="protein sequence ID" value="TCI13879.1"/>
    <property type="molecule type" value="Genomic_DNA"/>
</dbReference>